<dbReference type="FunFam" id="1.20.5.170:FF:000036">
    <property type="entry name" value="ABSCISIC ACID-INSENSITIVE 5-like protein 2"/>
    <property type="match status" value="1"/>
</dbReference>
<gene>
    <name evidence="7" type="ORF">SAY87_024576</name>
</gene>
<name>A0AAN7GK34_9MYRT</name>
<dbReference type="SUPFAM" id="SSF57959">
    <property type="entry name" value="Leucine zipper domain"/>
    <property type="match status" value="1"/>
</dbReference>
<keyword evidence="5" id="KW-0812">Transmembrane</keyword>
<feature type="compositionally biased region" description="Gly residues" evidence="4">
    <location>
        <begin position="151"/>
        <end position="161"/>
    </location>
</feature>
<organism evidence="7 8">
    <name type="scientific">Trapa incisa</name>
    <dbReference type="NCBI Taxonomy" id="236973"/>
    <lineage>
        <taxon>Eukaryota</taxon>
        <taxon>Viridiplantae</taxon>
        <taxon>Streptophyta</taxon>
        <taxon>Embryophyta</taxon>
        <taxon>Tracheophyta</taxon>
        <taxon>Spermatophyta</taxon>
        <taxon>Magnoliopsida</taxon>
        <taxon>eudicotyledons</taxon>
        <taxon>Gunneridae</taxon>
        <taxon>Pentapetalae</taxon>
        <taxon>rosids</taxon>
        <taxon>malvids</taxon>
        <taxon>Myrtales</taxon>
        <taxon>Lythraceae</taxon>
        <taxon>Trapa</taxon>
    </lineage>
</organism>
<feature type="domain" description="BZIP" evidence="6">
    <location>
        <begin position="179"/>
        <end position="231"/>
    </location>
</feature>
<feature type="compositionally biased region" description="Low complexity" evidence="4">
    <location>
        <begin position="21"/>
        <end position="35"/>
    </location>
</feature>
<dbReference type="InterPro" id="IPR004827">
    <property type="entry name" value="bZIP"/>
</dbReference>
<evidence type="ECO:0000259" key="6">
    <source>
        <dbReference type="PROSITE" id="PS50217"/>
    </source>
</evidence>
<feature type="compositionally biased region" description="Pro residues" evidence="4">
    <location>
        <begin position="66"/>
        <end position="76"/>
    </location>
</feature>
<dbReference type="GO" id="GO:0005634">
    <property type="term" value="C:nucleus"/>
    <property type="evidence" value="ECO:0007669"/>
    <property type="project" value="UniProtKB-SubCell"/>
</dbReference>
<keyword evidence="8" id="KW-1185">Reference proteome</keyword>
<proteinExistence type="predicted"/>
<evidence type="ECO:0000256" key="2">
    <source>
        <dbReference type="ARBA" id="ARBA00023125"/>
    </source>
</evidence>
<protein>
    <recommendedName>
        <fullName evidence="6">BZIP domain-containing protein</fullName>
    </recommendedName>
</protein>
<dbReference type="Pfam" id="PF00170">
    <property type="entry name" value="bZIP_1"/>
    <property type="match status" value="1"/>
</dbReference>
<accession>A0AAN7GK34</accession>
<keyword evidence="5" id="KW-1133">Transmembrane helix</keyword>
<dbReference type="PANTHER" id="PTHR22952:SF392">
    <property type="entry name" value="BZIP TRANSCRIPTION FACTOR 12"/>
    <property type="match status" value="1"/>
</dbReference>
<keyword evidence="3" id="KW-0539">Nucleus</keyword>
<dbReference type="EMBL" id="JAXIOK010000024">
    <property type="protein sequence ID" value="KAK4740988.1"/>
    <property type="molecule type" value="Genomic_DNA"/>
</dbReference>
<dbReference type="InterPro" id="IPR046347">
    <property type="entry name" value="bZIP_sf"/>
</dbReference>
<dbReference type="PROSITE" id="PS00036">
    <property type="entry name" value="BZIP_BASIC"/>
    <property type="match status" value="1"/>
</dbReference>
<feature type="region of interest" description="Disordered" evidence="4">
    <location>
        <begin position="149"/>
        <end position="199"/>
    </location>
</feature>
<dbReference type="GO" id="GO:0045893">
    <property type="term" value="P:positive regulation of DNA-templated transcription"/>
    <property type="evidence" value="ECO:0007669"/>
    <property type="project" value="InterPro"/>
</dbReference>
<keyword evidence="5" id="KW-0472">Membrane</keyword>
<evidence type="ECO:0000256" key="3">
    <source>
        <dbReference type="ARBA" id="ARBA00023242"/>
    </source>
</evidence>
<feature type="compositionally biased region" description="Basic and acidic residues" evidence="4">
    <location>
        <begin position="88"/>
        <end position="98"/>
    </location>
</feature>
<dbReference type="AlphaFoldDB" id="A0AAN7GK34"/>
<evidence type="ECO:0000256" key="1">
    <source>
        <dbReference type="ARBA" id="ARBA00004123"/>
    </source>
</evidence>
<comment type="caution">
    <text evidence="7">The sequence shown here is derived from an EMBL/GenBank/DDBJ whole genome shotgun (WGS) entry which is preliminary data.</text>
</comment>
<feature type="compositionally biased region" description="Basic and acidic residues" evidence="4">
    <location>
        <begin position="188"/>
        <end position="199"/>
    </location>
</feature>
<dbReference type="PANTHER" id="PTHR22952">
    <property type="entry name" value="CAMP-RESPONSE ELEMENT BINDING PROTEIN-RELATED"/>
    <property type="match status" value="1"/>
</dbReference>
<evidence type="ECO:0000256" key="4">
    <source>
        <dbReference type="SAM" id="MobiDB-lite"/>
    </source>
</evidence>
<dbReference type="Gene3D" id="1.20.5.170">
    <property type="match status" value="1"/>
</dbReference>
<evidence type="ECO:0000313" key="8">
    <source>
        <dbReference type="Proteomes" id="UP001345219"/>
    </source>
</evidence>
<dbReference type="CDD" id="cd14707">
    <property type="entry name" value="bZIP_plant_BZIP46"/>
    <property type="match status" value="1"/>
</dbReference>
<dbReference type="GO" id="GO:0003677">
    <property type="term" value="F:DNA binding"/>
    <property type="evidence" value="ECO:0007669"/>
    <property type="project" value="UniProtKB-KW"/>
</dbReference>
<evidence type="ECO:0000256" key="5">
    <source>
        <dbReference type="SAM" id="Phobius"/>
    </source>
</evidence>
<dbReference type="InterPro" id="IPR043452">
    <property type="entry name" value="BZIP46-like"/>
</dbReference>
<feature type="region of interest" description="Disordered" evidence="4">
    <location>
        <begin position="1"/>
        <end position="107"/>
    </location>
</feature>
<feature type="transmembrane region" description="Helical" evidence="5">
    <location>
        <begin position="266"/>
        <end position="287"/>
    </location>
</feature>
<dbReference type="Proteomes" id="UP001345219">
    <property type="component" value="Chromosome 19"/>
</dbReference>
<dbReference type="SMART" id="SM00338">
    <property type="entry name" value="BRLZ"/>
    <property type="match status" value="1"/>
</dbReference>
<keyword evidence="2" id="KW-0238">DNA-binding</keyword>
<sequence length="290" mass="31780">MMMGSTSRRRASNQDLPRQPSLISSSSTFLSPLNSDNPASGSISMEDLLDNIYPDPDPNSSNDSPPSDPVSDPPPLFHSSADGNGGKVVEEASWKEADAGDGQQHPGYGFDHVSLTLEDYLMKSSPVEASTAAGSSVLVNGSLVQPRGQLGAAGGGGGGVSRGKRRVSVPEEPPVDKATQQKQRRMIKNRESAARSRERKQAYTAELESMVMQLEEENARLLREEVNLNKEKYRQVCDLKSDSYTKHSPYTCEINMKVLINKLNRAILSIWFSDCYSLSSIILYFLFLAF</sequence>
<evidence type="ECO:0000313" key="7">
    <source>
        <dbReference type="EMBL" id="KAK4740988.1"/>
    </source>
</evidence>
<reference evidence="7 8" key="1">
    <citation type="journal article" date="2023" name="Hortic Res">
        <title>Pangenome of water caltrop reveals structural variations and asymmetric subgenome divergence after allopolyploidization.</title>
        <authorList>
            <person name="Zhang X."/>
            <person name="Chen Y."/>
            <person name="Wang L."/>
            <person name="Yuan Y."/>
            <person name="Fang M."/>
            <person name="Shi L."/>
            <person name="Lu R."/>
            <person name="Comes H.P."/>
            <person name="Ma Y."/>
            <person name="Chen Y."/>
            <person name="Huang G."/>
            <person name="Zhou Y."/>
            <person name="Zheng Z."/>
            <person name="Qiu Y."/>
        </authorList>
    </citation>
    <scope>NUCLEOTIDE SEQUENCE [LARGE SCALE GENOMIC DNA]</scope>
    <source>
        <tissue evidence="7">Roots</tissue>
    </source>
</reference>
<dbReference type="GO" id="GO:0003700">
    <property type="term" value="F:DNA-binding transcription factor activity"/>
    <property type="evidence" value="ECO:0007669"/>
    <property type="project" value="InterPro"/>
</dbReference>
<comment type="subcellular location">
    <subcellularLocation>
        <location evidence="1">Nucleus</location>
    </subcellularLocation>
</comment>
<dbReference type="PROSITE" id="PS50217">
    <property type="entry name" value="BZIP"/>
    <property type="match status" value="1"/>
</dbReference>